<evidence type="ECO:0000313" key="2">
    <source>
        <dbReference type="EMBL" id="TNN27525.1"/>
    </source>
</evidence>
<feature type="compositionally biased region" description="Basic residues" evidence="1">
    <location>
        <begin position="178"/>
        <end position="189"/>
    </location>
</feature>
<reference evidence="2 3" key="1">
    <citation type="submission" date="2019-03" db="EMBL/GenBank/DDBJ databases">
        <title>First draft genome of Liparis tanakae, snailfish: a comprehensive survey of snailfish specific genes.</title>
        <authorList>
            <person name="Kim W."/>
            <person name="Song I."/>
            <person name="Jeong J.-H."/>
            <person name="Kim D."/>
            <person name="Kim S."/>
            <person name="Ryu S."/>
            <person name="Song J.Y."/>
            <person name="Lee S.K."/>
        </authorList>
    </citation>
    <scope>NUCLEOTIDE SEQUENCE [LARGE SCALE GENOMIC DNA]</scope>
    <source>
        <tissue evidence="2">Muscle</tissue>
    </source>
</reference>
<evidence type="ECO:0000313" key="3">
    <source>
        <dbReference type="Proteomes" id="UP000314294"/>
    </source>
</evidence>
<keyword evidence="3" id="KW-1185">Reference proteome</keyword>
<comment type="caution">
    <text evidence="2">The sequence shown here is derived from an EMBL/GenBank/DDBJ whole genome shotgun (WGS) entry which is preliminary data.</text>
</comment>
<feature type="compositionally biased region" description="Gly residues" evidence="1">
    <location>
        <begin position="139"/>
        <end position="159"/>
    </location>
</feature>
<dbReference type="AlphaFoldDB" id="A0A4Z2EFM9"/>
<dbReference type="Proteomes" id="UP000314294">
    <property type="component" value="Unassembled WGS sequence"/>
</dbReference>
<accession>A0A4Z2EFM9</accession>
<feature type="compositionally biased region" description="Basic and acidic residues" evidence="1">
    <location>
        <begin position="64"/>
        <end position="77"/>
    </location>
</feature>
<sequence>MEMKRSLMATDLLTPPTIHSVSPVTRPSQWNLPEEKLGFPKTQLVEITSGSAAYRLGLASRPPTGRDADEPVRDQSRGPRPAGPLQLHRLSPPGPVMPRLTCSAGLLWNSCRNTGRAEAEGPERGDPANTIYKDSKLSLGGGGGGGGGGGRGGGGGGRGGKGRRGGGEEEEEEEERRRWKRRRWRRRGARGGGEEEEVVGEEEEEEEEEVEEEEEEKEEEEEVEEKRRKRRRRGGVSSFRPKIPSRYSNICPGLMGHRWATGVSQLCEPPPPHGPQLLLRGRTKENLLEGSGMNHLSHRSMCTAG</sequence>
<organism evidence="2 3">
    <name type="scientific">Liparis tanakae</name>
    <name type="common">Tanaka's snailfish</name>
    <dbReference type="NCBI Taxonomy" id="230148"/>
    <lineage>
        <taxon>Eukaryota</taxon>
        <taxon>Metazoa</taxon>
        <taxon>Chordata</taxon>
        <taxon>Craniata</taxon>
        <taxon>Vertebrata</taxon>
        <taxon>Euteleostomi</taxon>
        <taxon>Actinopterygii</taxon>
        <taxon>Neopterygii</taxon>
        <taxon>Teleostei</taxon>
        <taxon>Neoteleostei</taxon>
        <taxon>Acanthomorphata</taxon>
        <taxon>Eupercaria</taxon>
        <taxon>Perciformes</taxon>
        <taxon>Cottioidei</taxon>
        <taxon>Cottales</taxon>
        <taxon>Liparidae</taxon>
        <taxon>Liparis</taxon>
    </lineage>
</organism>
<feature type="compositionally biased region" description="Acidic residues" evidence="1">
    <location>
        <begin position="194"/>
        <end position="223"/>
    </location>
</feature>
<gene>
    <name evidence="2" type="ORF">EYF80_062330</name>
</gene>
<name>A0A4Z2EFM9_9TELE</name>
<feature type="region of interest" description="Disordered" evidence="1">
    <location>
        <begin position="57"/>
        <end position="96"/>
    </location>
</feature>
<evidence type="ECO:0000256" key="1">
    <source>
        <dbReference type="SAM" id="MobiDB-lite"/>
    </source>
</evidence>
<dbReference type="EMBL" id="SRLO01008140">
    <property type="protein sequence ID" value="TNN27525.1"/>
    <property type="molecule type" value="Genomic_DNA"/>
</dbReference>
<protein>
    <submittedName>
        <fullName evidence="2">Uncharacterized protein</fullName>
    </submittedName>
</protein>
<feature type="region of interest" description="Disordered" evidence="1">
    <location>
        <begin position="116"/>
        <end position="242"/>
    </location>
</feature>
<proteinExistence type="predicted"/>
<feature type="compositionally biased region" description="Basic and acidic residues" evidence="1">
    <location>
        <begin position="116"/>
        <end position="126"/>
    </location>
</feature>